<evidence type="ECO:0000256" key="1">
    <source>
        <dbReference type="SAM" id="MobiDB-lite"/>
    </source>
</evidence>
<feature type="compositionally biased region" description="Basic and acidic residues" evidence="1">
    <location>
        <begin position="448"/>
        <end position="472"/>
    </location>
</feature>
<proteinExistence type="predicted"/>
<feature type="region of interest" description="Disordered" evidence="1">
    <location>
        <begin position="1352"/>
        <end position="1374"/>
    </location>
</feature>
<dbReference type="PANTHER" id="PTHR34418:SF3">
    <property type="entry name" value="NUCLEAR PORE COMPLEX PROTEIN NUP214"/>
    <property type="match status" value="1"/>
</dbReference>
<dbReference type="Proteomes" id="UP001558713">
    <property type="component" value="Unassembled WGS sequence"/>
</dbReference>
<feature type="compositionally biased region" description="Polar residues" evidence="1">
    <location>
        <begin position="979"/>
        <end position="992"/>
    </location>
</feature>
<feature type="region of interest" description="Disordered" evidence="1">
    <location>
        <begin position="1791"/>
        <end position="1828"/>
    </location>
</feature>
<feature type="compositionally biased region" description="Low complexity" evidence="1">
    <location>
        <begin position="1518"/>
        <end position="1535"/>
    </location>
</feature>
<feature type="region of interest" description="Disordered" evidence="1">
    <location>
        <begin position="1495"/>
        <end position="1655"/>
    </location>
</feature>
<feature type="compositionally biased region" description="Polar residues" evidence="1">
    <location>
        <begin position="1095"/>
        <end position="1110"/>
    </location>
</feature>
<evidence type="ECO:0000313" key="2">
    <source>
        <dbReference type="EMBL" id="KAL1193010.1"/>
    </source>
</evidence>
<feature type="compositionally biased region" description="Basic and acidic residues" evidence="1">
    <location>
        <begin position="994"/>
        <end position="1007"/>
    </location>
</feature>
<accession>A0ABD0ZEA4</accession>
<feature type="compositionally biased region" description="Polar residues" evidence="1">
    <location>
        <begin position="1592"/>
        <end position="1601"/>
    </location>
</feature>
<feature type="compositionally biased region" description="Acidic residues" evidence="1">
    <location>
        <begin position="1543"/>
        <end position="1554"/>
    </location>
</feature>
<protein>
    <submittedName>
        <fullName evidence="2">Nuclear pore complex protein</fullName>
    </submittedName>
</protein>
<organism evidence="2 3">
    <name type="scientific">Cardamine amara subsp. amara</name>
    <dbReference type="NCBI Taxonomy" id="228776"/>
    <lineage>
        <taxon>Eukaryota</taxon>
        <taxon>Viridiplantae</taxon>
        <taxon>Streptophyta</taxon>
        <taxon>Embryophyta</taxon>
        <taxon>Tracheophyta</taxon>
        <taxon>Spermatophyta</taxon>
        <taxon>Magnoliopsida</taxon>
        <taxon>eudicotyledons</taxon>
        <taxon>Gunneridae</taxon>
        <taxon>Pentapetalae</taxon>
        <taxon>rosids</taxon>
        <taxon>malvids</taxon>
        <taxon>Brassicales</taxon>
        <taxon>Brassicaceae</taxon>
        <taxon>Cardamineae</taxon>
        <taxon>Cardamine</taxon>
    </lineage>
</organism>
<feature type="compositionally biased region" description="Polar residues" evidence="1">
    <location>
        <begin position="1508"/>
        <end position="1517"/>
    </location>
</feature>
<name>A0ABD0ZEA4_CARAN</name>
<dbReference type="PANTHER" id="PTHR34418">
    <property type="entry name" value="NUCLEAR PORE COMPLEX PROTEIN NUP214 ISOFORM X1"/>
    <property type="match status" value="1"/>
</dbReference>
<feature type="region of interest" description="Disordered" evidence="1">
    <location>
        <begin position="1070"/>
        <end position="1145"/>
    </location>
</feature>
<feature type="compositionally biased region" description="Low complexity" evidence="1">
    <location>
        <begin position="423"/>
        <end position="435"/>
    </location>
</feature>
<gene>
    <name evidence="2" type="ORF">V5N11_009423</name>
</gene>
<feature type="compositionally biased region" description="Polar residues" evidence="1">
    <location>
        <begin position="1616"/>
        <end position="1627"/>
    </location>
</feature>
<reference evidence="2 3" key="1">
    <citation type="submission" date="2024-04" db="EMBL/GenBank/DDBJ databases">
        <title>Genome assembly C_amara_ONT_v2.</title>
        <authorList>
            <person name="Yant L."/>
            <person name="Moore C."/>
            <person name="Slenker M."/>
        </authorList>
    </citation>
    <scope>NUCLEOTIDE SEQUENCE [LARGE SCALE GENOMIC DNA]</scope>
    <source>
        <tissue evidence="2">Leaf</tissue>
    </source>
</reference>
<feature type="compositionally biased region" description="Polar residues" evidence="1">
    <location>
        <begin position="1352"/>
        <end position="1372"/>
    </location>
</feature>
<feature type="compositionally biased region" description="Basic and acidic residues" evidence="1">
    <location>
        <begin position="486"/>
        <end position="498"/>
    </location>
</feature>
<feature type="compositionally biased region" description="Low complexity" evidence="1">
    <location>
        <begin position="1397"/>
        <end position="1431"/>
    </location>
</feature>
<feature type="compositionally biased region" description="Polar residues" evidence="1">
    <location>
        <begin position="1070"/>
        <end position="1087"/>
    </location>
</feature>
<feature type="compositionally biased region" description="Polar residues" evidence="1">
    <location>
        <begin position="1635"/>
        <end position="1651"/>
    </location>
</feature>
<comment type="caution">
    <text evidence="2">The sequence shown here is derived from an EMBL/GenBank/DDBJ whole genome shotgun (WGS) entry which is preliminary data.</text>
</comment>
<dbReference type="SUPFAM" id="SSF117289">
    <property type="entry name" value="Nucleoporin domain"/>
    <property type="match status" value="1"/>
</dbReference>
<sequence>MSRVEIEEEVEGDRVESTDYYFDRIGEPIAIKEEDAQYDLENPPSQPLAISESHGHVFVAHSSGFYVVRTKDVISASKNSNGKDSKVYIQDLSIVDVPIRDVRILALSADDSILAVSVVTDIHFFSVDSLLKKDVNPSFSYSPDESGFVKDFRWTRKDKHSYLVLLSTGKLFHGIDDAPPRHVMDGVDAVEWSSKGSYIAVAQDNSLRILSSKFNERRCIALSFDAWIGDSDENCVVKVDSIRWVHSNCILLGCFQLIDGREENYLVQVIRSPDGKVIDGSSNLVALSFSDLFPCAMDDLVPVGVGPHLLFSYIDQCKLAITANRKNIDEHIVLLDWTPGDDKTAVSIVDIDRETFLPRIGLQESDDDNMIMGLCIDRVSIEGTVNVRSGDDDVKELRPYFVLMCLTLEGKLVMFNVASVTGSPASSDVDSASSSDIEDGYAPTIGDDLSKQSSEEPEQHRKLDENEQKRLYSENSIPLFSTEQRFPNETKLSKEFESVKSSASGDNNKKQEPCAEKPLQVADGQQSMITRQFGTSFGQLPLPLGYDANKFSGFGPVLPVSSKPQKDISAQAKSMHLQANFESKHSPALFGSPGLQNTIFQSPQITPGQPWSSVKVVSPPDFVSSPFPSVKDTQHKQSVQSGIGYVNPPMNIKEKPVQGIEAGRASAQSNLSPSLGQNWDANEGVEKIEPIPSIRASQLSQQVKSSFEKSASHQQHKTPLNTGPGRLEHNMLKQPNNINEMARDMDTLLQSIEGPGGFKDSCTFLLKSHVEELEQGLESLAGKCQTWKSTIHEQQAEIQHLLDKTVQVLAKKTYMEGMYKQTSDNQYWQLWNCQKLNPELEAKRQHIMKLNKDLTHQLIELERYFNRLELDRYHEDGGLPVVRRGIPNRSAPSRRVQSIHSLHNTMSSQLAAAEQLSECLSKQMTFLKIDSPVKKNVKQELFETIGIPYDTSFSSPDAVTAKNASSAKNLLLSSIPASINAQSRQRQSSAMKSSDPETARRRRESLDRNWAASEPPKTTVKRMLLQERQKTGMNQQTVLSERLRPANNTQEQSLLRLKDHASLVVSSNKGLRESFQQDTSEAQSTPFKTRPPMPQSNSPFTISPISASKPSFNWSGNNSSSTSSYAEESAPLEVKDTRTASQSGGSNFLLKRPVASTVFEQTEKKAEEINKFYERKAKAFVETAAGSVQRPSTTSSGSHSESSKGFGAQLSPMSTGAPASSFPSKSLFGFKTSSSIPGDKVTFPAVTVSVSSSPLSSTPLDTASTVFTPSSSPVSSSTQDSVPAPIPISSTPVPQTFSVTSTSKVSATGFSVPFGKSLTSANVDLNQAAMSTLPSPGPTTGFSFKLPALTPSSPEMVSSSTGQSSLFPPSSTASQVSSNLVSASSSLTDTNRLFSLTSSSSTPSITSTGPDAFQSPQVSTPSSAVSTTESVSESKKPEAHSSSILSTESTVDSVANATKTQIEPLSVKSEISNPETTVTPVGSSGFLSGFSSGTQPSLANMAPPSFSWPGSSQPQQLSSTSVPFPASSPTSASPFGEKKDSVDTQEDEMDEEAPEANQTTELSMGSFGGFGLGSTPNPAAPKANPFGGPFGNATTTTNNPFNMAVPSGELFRPASFNFQNPQPSQPATGFGGFSATPSQTSAQSGFGQPSQIGGGQQALGSVLGSFGQSRQIGAGLPGATFGSPTGFGGSNPGSGLPNAPASGGFAAAGSSATGGFAAMASAGRGFAGASSSPTGGFAALASASGGFAGAAPGAGGGGFGGLGSGSGGFGGFAPPSSGGFAGAAGGSGFGGFGGQGQGQAGGGGGFSGFGGNSGATGKPPELFTQMRK</sequence>
<feature type="compositionally biased region" description="Gly residues" evidence="1">
    <location>
        <begin position="1791"/>
        <end position="1814"/>
    </location>
</feature>
<feature type="compositionally biased region" description="Low complexity" evidence="1">
    <location>
        <begin position="1111"/>
        <end position="1124"/>
    </location>
</feature>
<dbReference type="InterPro" id="IPR044694">
    <property type="entry name" value="NUP214"/>
</dbReference>
<feature type="region of interest" description="Disordered" evidence="1">
    <location>
        <begin position="979"/>
        <end position="1052"/>
    </location>
</feature>
<feature type="compositionally biased region" description="Polar residues" evidence="1">
    <location>
        <begin position="712"/>
        <end position="721"/>
    </location>
</feature>
<dbReference type="EMBL" id="JBANAX010000801">
    <property type="protein sequence ID" value="KAL1193010.1"/>
    <property type="molecule type" value="Genomic_DNA"/>
</dbReference>
<feature type="compositionally biased region" description="Polar residues" evidence="1">
    <location>
        <begin position="1440"/>
        <end position="1452"/>
    </location>
</feature>
<feature type="compositionally biased region" description="Polar residues" evidence="1">
    <location>
        <begin position="473"/>
        <end position="485"/>
    </location>
</feature>
<feature type="region of interest" description="Disordered" evidence="1">
    <location>
        <begin position="1183"/>
        <end position="1217"/>
    </location>
</feature>
<feature type="region of interest" description="Disordered" evidence="1">
    <location>
        <begin position="1397"/>
        <end position="1452"/>
    </location>
</feature>
<evidence type="ECO:0000313" key="3">
    <source>
        <dbReference type="Proteomes" id="UP001558713"/>
    </source>
</evidence>
<keyword evidence="3" id="KW-1185">Reference proteome</keyword>
<feature type="region of interest" description="Disordered" evidence="1">
    <location>
        <begin position="422"/>
        <end position="514"/>
    </location>
</feature>
<feature type="region of interest" description="Disordered" evidence="1">
    <location>
        <begin position="697"/>
        <end position="729"/>
    </location>
</feature>